<reference evidence="3 4" key="1">
    <citation type="submission" date="2016-10" db="EMBL/GenBank/DDBJ databases">
        <authorList>
            <person name="de Groot N.N."/>
        </authorList>
    </citation>
    <scope>NUCLEOTIDE SEQUENCE [LARGE SCALE GENOMIC DNA]</scope>
    <source>
        <strain evidence="3 4">CGMCC 1.11156</strain>
    </source>
</reference>
<dbReference type="AlphaFoldDB" id="A0A1I3MS43"/>
<keyword evidence="4" id="KW-1185">Reference proteome</keyword>
<evidence type="ECO:0000259" key="2">
    <source>
        <dbReference type="Pfam" id="PF12697"/>
    </source>
</evidence>
<dbReference type="SUPFAM" id="SSF53474">
    <property type="entry name" value="alpha/beta-Hydrolases"/>
    <property type="match status" value="1"/>
</dbReference>
<feature type="signal peptide" evidence="1">
    <location>
        <begin position="1"/>
        <end position="29"/>
    </location>
</feature>
<feature type="chain" id="PRO_5011441554" description="AB hydrolase-1 domain-containing protein" evidence="1">
    <location>
        <begin position="30"/>
        <end position="368"/>
    </location>
</feature>
<dbReference type="InterPro" id="IPR029058">
    <property type="entry name" value="AB_hydrolase_fold"/>
</dbReference>
<dbReference type="InterPro" id="IPR000073">
    <property type="entry name" value="AB_hydrolase_1"/>
</dbReference>
<dbReference type="Proteomes" id="UP000198649">
    <property type="component" value="Unassembled WGS sequence"/>
</dbReference>
<gene>
    <name evidence="3" type="ORF">SAMN05216561_11610</name>
</gene>
<dbReference type="OrthoDB" id="3779656at2"/>
<dbReference type="STRING" id="1005945.SAMN05216561_11610"/>
<protein>
    <recommendedName>
        <fullName evidence="2">AB hydrolase-1 domain-containing protein</fullName>
    </recommendedName>
</protein>
<evidence type="ECO:0000256" key="1">
    <source>
        <dbReference type="SAM" id="SignalP"/>
    </source>
</evidence>
<dbReference type="Pfam" id="PF12697">
    <property type="entry name" value="Abhydrolase_6"/>
    <property type="match status" value="1"/>
</dbReference>
<sequence>MSFRARALLALVVALGLGSLAVPTNGASAAVPTATAPATATATAPAADGRRHQVISRTVAFDLTNTGNSLLSCPADNQVYPVRARLVGPRQKVLGYAGSTRMNVLVHDAGTGGWFWNLRQHPAYDYATQLGREGELSLVLDRLGYDSSPLANGRSTCLDAQANMLHQVVQHLYAGIYDFTQGGFSPPHASSVVVHGHGTGGAIAQLEAARHDDVDGLVLMSWAGSNASQLAVDQARQQTSACLTGPGYASYGASKAAFQRLLFASAPAAVRRNALSQRNSTPCGDVTSLPSTLLSSVLTAGQVEAPVLLMAGSKDARIRREATQDTAASFRSSTKVTTRIIAGAGSALPLERSAPKTRAAVLRWLHGL</sequence>
<dbReference type="Gene3D" id="3.40.50.1820">
    <property type="entry name" value="alpha/beta hydrolase"/>
    <property type="match status" value="1"/>
</dbReference>
<accession>A0A1I3MS43</accession>
<organism evidence="3 4">
    <name type="scientific">Nocardioides psychrotolerans</name>
    <dbReference type="NCBI Taxonomy" id="1005945"/>
    <lineage>
        <taxon>Bacteria</taxon>
        <taxon>Bacillati</taxon>
        <taxon>Actinomycetota</taxon>
        <taxon>Actinomycetes</taxon>
        <taxon>Propionibacteriales</taxon>
        <taxon>Nocardioidaceae</taxon>
        <taxon>Nocardioides</taxon>
    </lineage>
</organism>
<dbReference type="RefSeq" id="WP_091115894.1">
    <property type="nucleotide sequence ID" value="NZ_BKAF01000018.1"/>
</dbReference>
<name>A0A1I3MS43_9ACTN</name>
<evidence type="ECO:0000313" key="3">
    <source>
        <dbReference type="EMBL" id="SFI99506.1"/>
    </source>
</evidence>
<keyword evidence="1" id="KW-0732">Signal</keyword>
<dbReference type="GO" id="GO:0003824">
    <property type="term" value="F:catalytic activity"/>
    <property type="evidence" value="ECO:0007669"/>
    <property type="project" value="UniProtKB-ARBA"/>
</dbReference>
<dbReference type="EMBL" id="FOQG01000016">
    <property type="protein sequence ID" value="SFI99506.1"/>
    <property type="molecule type" value="Genomic_DNA"/>
</dbReference>
<feature type="domain" description="AB hydrolase-1" evidence="2">
    <location>
        <begin position="104"/>
        <end position="353"/>
    </location>
</feature>
<proteinExistence type="predicted"/>
<evidence type="ECO:0000313" key="4">
    <source>
        <dbReference type="Proteomes" id="UP000198649"/>
    </source>
</evidence>